<feature type="region of interest" description="Disordered" evidence="1">
    <location>
        <begin position="153"/>
        <end position="172"/>
    </location>
</feature>
<keyword evidence="3" id="KW-1185">Reference proteome</keyword>
<dbReference type="AlphaFoldDB" id="A0AAD3SFG4"/>
<feature type="compositionally biased region" description="Polar residues" evidence="1">
    <location>
        <begin position="153"/>
        <end position="171"/>
    </location>
</feature>
<name>A0AAD3SFG4_NEPGR</name>
<organism evidence="2 3">
    <name type="scientific">Nepenthes gracilis</name>
    <name type="common">Slender pitcher plant</name>
    <dbReference type="NCBI Taxonomy" id="150966"/>
    <lineage>
        <taxon>Eukaryota</taxon>
        <taxon>Viridiplantae</taxon>
        <taxon>Streptophyta</taxon>
        <taxon>Embryophyta</taxon>
        <taxon>Tracheophyta</taxon>
        <taxon>Spermatophyta</taxon>
        <taxon>Magnoliopsida</taxon>
        <taxon>eudicotyledons</taxon>
        <taxon>Gunneridae</taxon>
        <taxon>Pentapetalae</taxon>
        <taxon>Caryophyllales</taxon>
        <taxon>Nepenthaceae</taxon>
        <taxon>Nepenthes</taxon>
    </lineage>
</organism>
<evidence type="ECO:0000313" key="3">
    <source>
        <dbReference type="Proteomes" id="UP001279734"/>
    </source>
</evidence>
<dbReference type="EMBL" id="BSYO01000009">
    <property type="protein sequence ID" value="GMH09596.1"/>
    <property type="molecule type" value="Genomic_DNA"/>
</dbReference>
<reference evidence="2" key="1">
    <citation type="submission" date="2023-05" db="EMBL/GenBank/DDBJ databases">
        <title>Nepenthes gracilis genome sequencing.</title>
        <authorList>
            <person name="Fukushima K."/>
        </authorList>
    </citation>
    <scope>NUCLEOTIDE SEQUENCE</scope>
    <source>
        <strain evidence="2">SING2019-196</strain>
    </source>
</reference>
<evidence type="ECO:0000256" key="1">
    <source>
        <dbReference type="SAM" id="MobiDB-lite"/>
    </source>
</evidence>
<accession>A0AAD3SFG4</accession>
<proteinExistence type="predicted"/>
<protein>
    <submittedName>
        <fullName evidence="2">Uncharacterized protein</fullName>
    </submittedName>
</protein>
<feature type="region of interest" description="Disordered" evidence="1">
    <location>
        <begin position="119"/>
        <end position="144"/>
    </location>
</feature>
<comment type="caution">
    <text evidence="2">The sequence shown here is derived from an EMBL/GenBank/DDBJ whole genome shotgun (WGS) entry which is preliminary data.</text>
</comment>
<evidence type="ECO:0000313" key="2">
    <source>
        <dbReference type="EMBL" id="GMH09596.1"/>
    </source>
</evidence>
<sequence>MLLMYWSTGPQVGVRHLIFNNWWSRCRLTIACSNCSAHRGSNNCRWLHQPSSPLPPPKKVARGRRSRPKGLRKPGMIRLQRPPALLARTGQRSAPGVRLLQKAQKGEILDILGQMTITQSRSEPPDRRFTTGGAIDQSRTRSDKTELRNFLNSKRSPNATRGRPTSGSNLNRVFPHLAKAPSTWTVAFHRRKS</sequence>
<feature type="region of interest" description="Disordered" evidence="1">
    <location>
        <begin position="49"/>
        <end position="94"/>
    </location>
</feature>
<gene>
    <name evidence="2" type="ORF">Nepgr_011437</name>
</gene>
<feature type="compositionally biased region" description="Basic residues" evidence="1">
    <location>
        <begin position="59"/>
        <end position="72"/>
    </location>
</feature>
<dbReference type="Proteomes" id="UP001279734">
    <property type="component" value="Unassembled WGS sequence"/>
</dbReference>